<reference evidence="3 4" key="1">
    <citation type="submission" date="2024-06" db="EMBL/GenBank/DDBJ databases">
        <authorList>
            <person name="Bataeva Y.V."/>
            <person name="Grigorian L.N."/>
            <person name="Solomentsev V.I."/>
        </authorList>
    </citation>
    <scope>NUCLEOTIDE SEQUENCE [LARGE SCALE GENOMIC DNA]</scope>
    <source>
        <strain evidence="4">SCPM-O-B-12605 (RCAM04882)</strain>
    </source>
</reference>
<comment type="caution">
    <text evidence="3">The sequence shown here is derived from an EMBL/GenBank/DDBJ whole genome shotgun (WGS) entry which is preliminary data.</text>
</comment>
<dbReference type="RefSeq" id="WP_352984389.1">
    <property type="nucleotide sequence ID" value="NZ_JBEQNA010000003.1"/>
</dbReference>
<evidence type="ECO:0000313" key="4">
    <source>
        <dbReference type="Proteomes" id="UP001432401"/>
    </source>
</evidence>
<keyword evidence="4" id="KW-1185">Reference proteome</keyword>
<protein>
    <submittedName>
        <fullName evidence="3">DUF397 domain-containing protein</fullName>
    </submittedName>
</protein>
<sequence length="102" mass="11024">MDTHTPRNGPRGGVRGSRHREAVPAVPAWFTSSHGAAATCCVEVAVTASAVRVRDFAHRGAGTLGLDAPEWTALVRCGQRLLRRRLSGSSRVRVPRPHRCAF</sequence>
<gene>
    <name evidence="3" type="ORF">ABUK86_16880</name>
</gene>
<dbReference type="Proteomes" id="UP001432401">
    <property type="component" value="Unassembled WGS sequence"/>
</dbReference>
<feature type="domain" description="DUF397" evidence="2">
    <location>
        <begin position="28"/>
        <end position="76"/>
    </location>
</feature>
<feature type="region of interest" description="Disordered" evidence="1">
    <location>
        <begin position="1"/>
        <end position="20"/>
    </location>
</feature>
<dbReference type="Pfam" id="PF04149">
    <property type="entry name" value="DUF397"/>
    <property type="match status" value="1"/>
</dbReference>
<accession>A0ABV1ZXT2</accession>
<evidence type="ECO:0000256" key="1">
    <source>
        <dbReference type="SAM" id="MobiDB-lite"/>
    </source>
</evidence>
<evidence type="ECO:0000313" key="3">
    <source>
        <dbReference type="EMBL" id="MES0835456.1"/>
    </source>
</evidence>
<name>A0ABV1ZXT2_9ACTN</name>
<evidence type="ECO:0000259" key="2">
    <source>
        <dbReference type="Pfam" id="PF04149"/>
    </source>
</evidence>
<dbReference type="EMBL" id="JBEQNB010000008">
    <property type="protein sequence ID" value="MES0835456.1"/>
    <property type="molecule type" value="Genomic_DNA"/>
</dbReference>
<proteinExistence type="predicted"/>
<dbReference type="InterPro" id="IPR007278">
    <property type="entry name" value="DUF397"/>
</dbReference>
<organism evidence="3 4">
    <name type="scientific">Nocardiopsis tropica</name>
    <dbReference type="NCBI Taxonomy" id="109330"/>
    <lineage>
        <taxon>Bacteria</taxon>
        <taxon>Bacillati</taxon>
        <taxon>Actinomycetota</taxon>
        <taxon>Actinomycetes</taxon>
        <taxon>Streptosporangiales</taxon>
        <taxon>Nocardiopsidaceae</taxon>
        <taxon>Nocardiopsis</taxon>
    </lineage>
</organism>